<dbReference type="Gene3D" id="2.70.50.70">
    <property type="match status" value="1"/>
</dbReference>
<dbReference type="Proteomes" id="UP000800036">
    <property type="component" value="Unassembled WGS sequence"/>
</dbReference>
<evidence type="ECO:0000256" key="1">
    <source>
        <dbReference type="SAM" id="SignalP"/>
    </source>
</evidence>
<reference evidence="2" key="1">
    <citation type="journal article" date="2020" name="Stud. Mycol.">
        <title>101 Dothideomycetes genomes: a test case for predicting lifestyles and emergence of pathogens.</title>
        <authorList>
            <person name="Haridas S."/>
            <person name="Albert R."/>
            <person name="Binder M."/>
            <person name="Bloem J."/>
            <person name="Labutti K."/>
            <person name="Salamov A."/>
            <person name="Andreopoulos B."/>
            <person name="Baker S."/>
            <person name="Barry K."/>
            <person name="Bills G."/>
            <person name="Bluhm B."/>
            <person name="Cannon C."/>
            <person name="Castanera R."/>
            <person name="Culley D."/>
            <person name="Daum C."/>
            <person name="Ezra D."/>
            <person name="Gonzalez J."/>
            <person name="Henrissat B."/>
            <person name="Kuo A."/>
            <person name="Liang C."/>
            <person name="Lipzen A."/>
            <person name="Lutzoni F."/>
            <person name="Magnuson J."/>
            <person name="Mondo S."/>
            <person name="Nolan M."/>
            <person name="Ohm R."/>
            <person name="Pangilinan J."/>
            <person name="Park H.-J."/>
            <person name="Ramirez L."/>
            <person name="Alfaro M."/>
            <person name="Sun H."/>
            <person name="Tritt A."/>
            <person name="Yoshinaga Y."/>
            <person name="Zwiers L.-H."/>
            <person name="Turgeon B."/>
            <person name="Goodwin S."/>
            <person name="Spatafora J."/>
            <person name="Crous P."/>
            <person name="Grigoriev I."/>
        </authorList>
    </citation>
    <scope>NUCLEOTIDE SEQUENCE</scope>
    <source>
        <strain evidence="2">CBS 107.79</strain>
    </source>
</reference>
<proteinExistence type="predicted"/>
<sequence length="217" mass="23861">MALPSFLRAICTLPLLASATHMQMIVPSPLRDPHSNRTAEPKDYNILTPLHADGSDFACKLYQSNTPLTSVATYEAGKTYPLRLKGGATHGGGSCQVSLSCDYERFKVIKSMEGGCPEQKEWEFRVPEEVETREKCLLAWSWFNRVGNREMYMNCAVVDLVGAETSASRQAALARYPDMYVANLKGVNDCTTKETTDVIFDDPGDDVVYGDGLSASS</sequence>
<keyword evidence="1" id="KW-0732">Signal</keyword>
<feature type="signal peptide" evidence="1">
    <location>
        <begin position="1"/>
        <end position="19"/>
    </location>
</feature>
<dbReference type="OrthoDB" id="2342176at2759"/>
<keyword evidence="3" id="KW-1185">Reference proteome</keyword>
<protein>
    <submittedName>
        <fullName evidence="2">Putative endoglucanase</fullName>
    </submittedName>
</protein>
<evidence type="ECO:0000313" key="2">
    <source>
        <dbReference type="EMBL" id="KAF1978212.1"/>
    </source>
</evidence>
<dbReference type="PANTHER" id="PTHR36182:SF1">
    <property type="entry name" value="PROTEIN, PUTATIVE (AFU_ORTHOLOGUE AFUA_6G10930)-RELATED"/>
    <property type="match status" value="1"/>
</dbReference>
<evidence type="ECO:0000313" key="3">
    <source>
        <dbReference type="Proteomes" id="UP000800036"/>
    </source>
</evidence>
<organism evidence="2 3">
    <name type="scientific">Bimuria novae-zelandiae CBS 107.79</name>
    <dbReference type="NCBI Taxonomy" id="1447943"/>
    <lineage>
        <taxon>Eukaryota</taxon>
        <taxon>Fungi</taxon>
        <taxon>Dikarya</taxon>
        <taxon>Ascomycota</taxon>
        <taxon>Pezizomycotina</taxon>
        <taxon>Dothideomycetes</taxon>
        <taxon>Pleosporomycetidae</taxon>
        <taxon>Pleosporales</taxon>
        <taxon>Massarineae</taxon>
        <taxon>Didymosphaeriaceae</taxon>
        <taxon>Bimuria</taxon>
    </lineage>
</organism>
<gene>
    <name evidence="2" type="ORF">BU23DRAFT_450395</name>
</gene>
<feature type="chain" id="PRO_5025691408" evidence="1">
    <location>
        <begin position="20"/>
        <end position="217"/>
    </location>
</feature>
<feature type="non-terminal residue" evidence="2">
    <location>
        <position position="217"/>
    </location>
</feature>
<dbReference type="PANTHER" id="PTHR36182">
    <property type="entry name" value="PROTEIN, PUTATIVE (AFU_ORTHOLOGUE AFUA_6G10930)-RELATED"/>
    <property type="match status" value="1"/>
</dbReference>
<dbReference type="AlphaFoldDB" id="A0A6A5VR97"/>
<name>A0A6A5VR97_9PLEO</name>
<accession>A0A6A5VR97</accession>
<dbReference type="EMBL" id="ML976661">
    <property type="protein sequence ID" value="KAF1978212.1"/>
    <property type="molecule type" value="Genomic_DNA"/>
</dbReference>